<dbReference type="EMBL" id="WQPS01000006">
    <property type="protein sequence ID" value="MBT9809527.1"/>
    <property type="molecule type" value="Genomic_DNA"/>
</dbReference>
<dbReference type="GO" id="GO:0016758">
    <property type="term" value="F:hexosyltransferase activity"/>
    <property type="evidence" value="ECO:0007669"/>
    <property type="project" value="UniProtKB-ARBA"/>
</dbReference>
<dbReference type="InterPro" id="IPR029044">
    <property type="entry name" value="Nucleotide-diphossugar_trans"/>
</dbReference>
<name>A0AA41FD89_9FIRM</name>
<dbReference type="Gene3D" id="3.90.550.10">
    <property type="entry name" value="Spore Coat Polysaccharide Biosynthesis Protein SpsA, Chain A"/>
    <property type="match status" value="1"/>
</dbReference>
<reference evidence="2" key="1">
    <citation type="journal article" date="2021" name="Gut Microbes">
        <title>A synthetic consortium of 100 gut commensals modulates the composition and function in a colon model of the microbiome of elderly subjects.</title>
        <authorList>
            <person name="Perez M."/>
            <person name="Ntemiri A."/>
            <person name="Tan H."/>
            <person name="Harris H.M.B."/>
            <person name="Roager H.M."/>
            <person name="Ribiere C."/>
            <person name="O'Toole P.W."/>
        </authorList>
    </citation>
    <scope>NUCLEOTIDE SEQUENCE</scope>
    <source>
        <strain evidence="2">MCC335</strain>
    </source>
</reference>
<proteinExistence type="predicted"/>
<evidence type="ECO:0000313" key="3">
    <source>
        <dbReference type="Proteomes" id="UP000708338"/>
    </source>
</evidence>
<dbReference type="CDD" id="cd00761">
    <property type="entry name" value="Glyco_tranf_GTA_type"/>
    <property type="match status" value="1"/>
</dbReference>
<dbReference type="InterPro" id="IPR001173">
    <property type="entry name" value="Glyco_trans_2-like"/>
</dbReference>
<dbReference type="Pfam" id="PF00535">
    <property type="entry name" value="Glycos_transf_2"/>
    <property type="match status" value="1"/>
</dbReference>
<feature type="domain" description="Glycosyltransferase 2-like" evidence="1">
    <location>
        <begin position="7"/>
        <end position="136"/>
    </location>
</feature>
<evidence type="ECO:0000313" key="2">
    <source>
        <dbReference type="EMBL" id="MBT9809527.1"/>
    </source>
</evidence>
<accession>A0AA41FD89</accession>
<gene>
    <name evidence="2" type="ORF">GPL26_07690</name>
</gene>
<dbReference type="PANTHER" id="PTHR22916">
    <property type="entry name" value="GLYCOSYLTRANSFERASE"/>
    <property type="match status" value="1"/>
</dbReference>
<dbReference type="AlphaFoldDB" id="A0AA41FD89"/>
<protein>
    <submittedName>
        <fullName evidence="2">Glycosyltransferase</fullName>
    </submittedName>
</protein>
<dbReference type="SUPFAM" id="SSF53448">
    <property type="entry name" value="Nucleotide-diphospho-sugar transferases"/>
    <property type="match status" value="1"/>
</dbReference>
<dbReference type="Proteomes" id="UP000708338">
    <property type="component" value="Unassembled WGS sequence"/>
</dbReference>
<comment type="caution">
    <text evidence="2">The sequence shown here is derived from an EMBL/GenBank/DDBJ whole genome shotgun (WGS) entry which is preliminary data.</text>
</comment>
<organism evidence="2 3">
    <name type="scientific">Enterocloster citroniae</name>
    <dbReference type="NCBI Taxonomy" id="358743"/>
    <lineage>
        <taxon>Bacteria</taxon>
        <taxon>Bacillati</taxon>
        <taxon>Bacillota</taxon>
        <taxon>Clostridia</taxon>
        <taxon>Lachnospirales</taxon>
        <taxon>Lachnospiraceae</taxon>
        <taxon>Enterocloster</taxon>
    </lineage>
</organism>
<sequence>MEKIITFVIPAYNAEPYLKKCLDSFWDTAIMDKIEVLIVNDGSSDQTVQIAQAYVKRNPGMYKLINKENGGHGSVINIGSKLASGKFFKVIDADDWVVTDNLAAFVECLEKCDADIVLTPFHMIHMMNGKKKEYRIKKEYDSTYISLKEVIHNWGEFEDCLVFHGITYRTVFYRANHYELPEHIFYEDQIYSAIPCCRAGSIYVKDLFIYQYMVGNMEQSISAANQLKRIQHIETVANAMLDYYKLNLDLIEDAGTFLLWKIENVVLIYYLTACVFEPDKAKGRKVCRQFQLKLEQANPELKSRLSRKYSLYLLMNYLHVSEKMYERLISSTFYKKVKVMSLKSN</sequence>
<dbReference type="RefSeq" id="WP_083425119.1">
    <property type="nucleotide sequence ID" value="NZ_FOZH01000012.1"/>
</dbReference>
<evidence type="ECO:0000259" key="1">
    <source>
        <dbReference type="Pfam" id="PF00535"/>
    </source>
</evidence>
<dbReference type="PANTHER" id="PTHR22916:SF3">
    <property type="entry name" value="UDP-GLCNAC:BETAGAL BETA-1,3-N-ACETYLGLUCOSAMINYLTRANSFERASE-LIKE PROTEIN 1"/>
    <property type="match status" value="1"/>
</dbReference>